<reference evidence="1" key="1">
    <citation type="submission" date="2022-04" db="EMBL/GenBank/DDBJ databases">
        <title>Jade perch genome.</title>
        <authorList>
            <person name="Chao B."/>
        </authorList>
    </citation>
    <scope>NUCLEOTIDE SEQUENCE</scope>
    <source>
        <strain evidence="1">CB-2022</strain>
    </source>
</reference>
<evidence type="ECO:0000313" key="1">
    <source>
        <dbReference type="EMBL" id="KAI3375881.1"/>
    </source>
</evidence>
<dbReference type="EMBL" id="CM041532">
    <property type="protein sequence ID" value="KAI3375881.1"/>
    <property type="molecule type" value="Genomic_DNA"/>
</dbReference>
<keyword evidence="2" id="KW-1185">Reference proteome</keyword>
<organism evidence="1 2">
    <name type="scientific">Scortum barcoo</name>
    <name type="common">barcoo grunter</name>
    <dbReference type="NCBI Taxonomy" id="214431"/>
    <lineage>
        <taxon>Eukaryota</taxon>
        <taxon>Metazoa</taxon>
        <taxon>Chordata</taxon>
        <taxon>Craniata</taxon>
        <taxon>Vertebrata</taxon>
        <taxon>Euteleostomi</taxon>
        <taxon>Actinopterygii</taxon>
        <taxon>Neopterygii</taxon>
        <taxon>Teleostei</taxon>
        <taxon>Neoteleostei</taxon>
        <taxon>Acanthomorphata</taxon>
        <taxon>Eupercaria</taxon>
        <taxon>Centrarchiformes</taxon>
        <taxon>Terapontoidei</taxon>
        <taxon>Terapontidae</taxon>
        <taxon>Scortum</taxon>
    </lineage>
</organism>
<name>A0ACB8X6W9_9TELE</name>
<evidence type="ECO:0000313" key="2">
    <source>
        <dbReference type="Proteomes" id="UP000831701"/>
    </source>
</evidence>
<comment type="caution">
    <text evidence="1">The sequence shown here is derived from an EMBL/GenBank/DDBJ whole genome shotgun (WGS) entry which is preliminary data.</text>
</comment>
<protein>
    <submittedName>
        <fullName evidence="1">Uncharacterized protein</fullName>
    </submittedName>
</protein>
<accession>A0ACB8X6W9</accession>
<proteinExistence type="predicted"/>
<gene>
    <name evidence="1" type="ORF">L3Q82_003760</name>
</gene>
<dbReference type="Proteomes" id="UP000831701">
    <property type="component" value="Chromosome 2"/>
</dbReference>
<sequence length="820" mass="93354">MGQPNNLYFTLLFLLFSLCWAQRTNPDSERSSCNRCDLRLSCNCSHGGFTYIPTVTDRALTLDLSFNNITMVTLDDLTGHMRLKALSLHGNRIAVIHPSAFDSLWSLEDLDLSNNQLTALNHKWFSKLGALQRLNLLNNPYSCLGSPPVFESLVRLRRLGFGGPALKELKRVDLSGVTQLEELTVHTNSLSRYESGTLADIWPLGRVTLSLHGPFENVELASAVLGDVSYPETHIVLEDLHLYRNESVQPFRETARRRVRYISFHNLSVSDEAIVDLLVVMNGSPLTSLIMDGVTLTGEGRWEPASWTDQKCIDEFYVRNVVVLNIWKFTSFLQLGFLLQYPRKVSVINSKVFVMPCPTSHLLVNLQYLDLSDNLLTDMTLAETLCNGDGTLKDLRVLNVSRNTLKSFASVSRLVVKLSKLTHLDISGNGYISMPQSCSWPTTLRYLNISRAKLISITPCLPATLEVLDLSYNDLSEFILHLPALRELHLSGNKILMVPPGGMFPNLQTLMIQSNTLNMFSQSDLQSYARLQSLKAGENKFVCSCDFVAFIQTVMKGDGDVHLIDGEESYVCDSPLYLQGELVGQVHLSIIECHQVLFVSVSCGVALFVVTLVGVLMWHFHALWYLKMTWAWLKAKRNSRKRRQRRDREDSEVLISYDAFVSYSERDASWVENYLVPELEEPSENDENTVNARRSQPLTLCLHKRDFLPGHWIVDNIMSAMERSRRTVFILSENFVQSDWCRYELDFSHFWLFDGNSGGDAAILILLEPLSKDDIPKRFCKLRQLMSSTTYLEWPQEEERIGEFWRSLRNALRGEEEDDN</sequence>